<dbReference type="Gene3D" id="3.30.40.10">
    <property type="entry name" value="Zinc/RING finger domain, C3HC4 (zinc finger)"/>
    <property type="match status" value="1"/>
</dbReference>
<name>A0A3S3SMM7_9ACAR</name>
<dbReference type="OrthoDB" id="361102at2759"/>
<evidence type="ECO:0000256" key="1">
    <source>
        <dbReference type="ARBA" id="ARBA00004123"/>
    </source>
</evidence>
<organism evidence="18 19">
    <name type="scientific">Dinothrombium tinctorium</name>
    <dbReference type="NCBI Taxonomy" id="1965070"/>
    <lineage>
        <taxon>Eukaryota</taxon>
        <taxon>Metazoa</taxon>
        <taxon>Ecdysozoa</taxon>
        <taxon>Arthropoda</taxon>
        <taxon>Chelicerata</taxon>
        <taxon>Arachnida</taxon>
        <taxon>Acari</taxon>
        <taxon>Acariformes</taxon>
        <taxon>Trombidiformes</taxon>
        <taxon>Prostigmata</taxon>
        <taxon>Anystina</taxon>
        <taxon>Parasitengona</taxon>
        <taxon>Trombidioidea</taxon>
        <taxon>Trombidiidae</taxon>
        <taxon>Dinothrombium</taxon>
    </lineage>
</organism>
<comment type="caution">
    <text evidence="18">The sequence shown here is derived from an EMBL/GenBank/DDBJ whole genome shotgun (WGS) entry which is preliminary data.</text>
</comment>
<proteinExistence type="inferred from homology"/>
<comment type="subunit">
    <text evidence="12">Tetramer of two alpha and two beta chains. Interacts with TAF6/TAFII80. Interacts with ATF7IP. Interacts with SND1. Part of TBP-based Pol II pre-initiation complex (PIC), in which Pol II core assembles with general transcription factors and other specific initiation factors including GTF2E1, GTF2E2, GTF2F1, GTF2F2, TCEA1, ERCC2, ERCC3, GTF2H2, GTF2H3, GTF2H4, GTF2H5, GTF2A1, GTF2A2, GTF2B and TBP; this large multi-subunit PIC complex mediates DNA unwinding and targets Pol II core to the transcription start site where the first phosphodiester bond forms.</text>
</comment>
<gene>
    <name evidence="17" type="ORF">B4U79_11123</name>
    <name evidence="18" type="ORF">B4U79_13756</name>
</gene>
<dbReference type="InterPro" id="IPR013083">
    <property type="entry name" value="Znf_RING/FYVE/PHD"/>
</dbReference>
<evidence type="ECO:0000256" key="14">
    <source>
        <dbReference type="ARBA" id="ARBA00080958"/>
    </source>
</evidence>
<dbReference type="Gene3D" id="6.10.140.1250">
    <property type="match status" value="1"/>
</dbReference>
<evidence type="ECO:0000256" key="7">
    <source>
        <dbReference type="ARBA" id="ARBA00022990"/>
    </source>
</evidence>
<evidence type="ECO:0000256" key="2">
    <source>
        <dbReference type="ARBA" id="ARBA00008947"/>
    </source>
</evidence>
<dbReference type="EMBL" id="NCKU01000263">
    <property type="protein sequence ID" value="RWS16239.1"/>
    <property type="molecule type" value="Genomic_DNA"/>
</dbReference>
<keyword evidence="5" id="KW-0863">Zinc-finger</keyword>
<keyword evidence="4" id="KW-0479">Metal-binding</keyword>
<dbReference type="Proteomes" id="UP000285301">
    <property type="component" value="Unassembled WGS sequence"/>
</dbReference>
<sequence>MEVPTALKRLIRMVTRGFYAVEHILVVDMLIRKMCVKEDDLESLLKFERKQLRAIIAQLKNDKIIKSKLKMETGPDGKTSRCNYYYINYRAFVNVVKYKLDHMRRKIETEERDNTSRASFICTQCKKTFTDLEADQLCDLTTGEFRCSYCGELVEEDPNVLPKADSRLILAKFNEQIEPLYILLKEVEDIKLPSDLLEPEPIIETPNGIKSEASVVDDRTNIFSSNHWKDGDRNKGINSEYENMLFNERSLTVKIESVNDSIDKSSSKESKSEETFSKKKEQPSWLVESTVYDTPHTISNPVKKFTEKETPLFNNSPAEDSVGSTKEILEALLVHEKQQESSSTAISAIQGSEKNDFFGTNGEINDGFNNDELMESDDEDAGDRTPMVSVGGQLVSLSDINDDHIAAMNALEKEEYIRLTQEVYAHIYE</sequence>
<evidence type="ECO:0000256" key="8">
    <source>
        <dbReference type="ARBA" id="ARBA00023015"/>
    </source>
</evidence>
<dbReference type="SMART" id="SM00531">
    <property type="entry name" value="TFIIE"/>
    <property type="match status" value="1"/>
</dbReference>
<evidence type="ECO:0000313" key="18">
    <source>
        <dbReference type="EMBL" id="RWS16239.1"/>
    </source>
</evidence>
<dbReference type="FunFam" id="3.30.40.10:FF:000087">
    <property type="entry name" value="General transcription factor IIE subunit 1"/>
    <property type="match status" value="1"/>
</dbReference>
<keyword evidence="19" id="KW-1185">Reference proteome</keyword>
<keyword evidence="9" id="KW-0804">Transcription</keyword>
<keyword evidence="10" id="KW-0539">Nucleus</keyword>
<protein>
    <recommendedName>
        <fullName evidence="13">General transcription factor IIE subunit 1</fullName>
    </recommendedName>
    <alternativeName>
        <fullName evidence="14">Transcription initiation factor IIE subunit alpha</fullName>
    </alternativeName>
</protein>
<evidence type="ECO:0000256" key="4">
    <source>
        <dbReference type="ARBA" id="ARBA00022723"/>
    </source>
</evidence>
<dbReference type="InterPro" id="IPR039997">
    <property type="entry name" value="TFE"/>
</dbReference>
<dbReference type="PANTHER" id="PTHR13097:SF7">
    <property type="entry name" value="GENERAL TRANSCRIPTION FACTOR IIE SUBUNIT 1"/>
    <property type="match status" value="1"/>
</dbReference>
<evidence type="ECO:0000256" key="10">
    <source>
        <dbReference type="ARBA" id="ARBA00023242"/>
    </source>
</evidence>
<dbReference type="GO" id="GO:0006367">
    <property type="term" value="P:transcription initiation at RNA polymerase II promoter"/>
    <property type="evidence" value="ECO:0007669"/>
    <property type="project" value="InterPro"/>
</dbReference>
<dbReference type="Pfam" id="PF02002">
    <property type="entry name" value="TFIIE_alpha"/>
    <property type="match status" value="1"/>
</dbReference>
<keyword evidence="8" id="KW-0805">Transcription regulation</keyword>
<dbReference type="GO" id="GO:0008270">
    <property type="term" value="F:zinc ion binding"/>
    <property type="evidence" value="ECO:0007669"/>
    <property type="project" value="UniProtKB-KW"/>
</dbReference>
<evidence type="ECO:0000256" key="3">
    <source>
        <dbReference type="ARBA" id="ARBA00022553"/>
    </source>
</evidence>
<feature type="compositionally biased region" description="Basic and acidic residues" evidence="15">
    <location>
        <begin position="262"/>
        <end position="282"/>
    </location>
</feature>
<dbReference type="InterPro" id="IPR002853">
    <property type="entry name" value="TFIIE_asu"/>
</dbReference>
<reference evidence="18 19" key="1">
    <citation type="journal article" date="2018" name="Gigascience">
        <title>Genomes of trombidid mites reveal novel predicted allergens and laterally-transferred genes associated with secondary metabolism.</title>
        <authorList>
            <person name="Dong X."/>
            <person name="Chaisiri K."/>
            <person name="Xia D."/>
            <person name="Armstrong S.D."/>
            <person name="Fang Y."/>
            <person name="Donnelly M.J."/>
            <person name="Kadowaki T."/>
            <person name="McGarry J.W."/>
            <person name="Darby A.C."/>
            <person name="Makepeace B.L."/>
        </authorList>
    </citation>
    <scope>NUCLEOTIDE SEQUENCE [LARGE SCALE GENOMIC DNA]</scope>
    <source>
        <strain evidence="18">UoL-WK</strain>
    </source>
</reference>
<evidence type="ECO:0000256" key="6">
    <source>
        <dbReference type="ARBA" id="ARBA00022833"/>
    </source>
</evidence>
<feature type="domain" description="HTH TFE/IIEalpha-type" evidence="16">
    <location>
        <begin position="7"/>
        <end position="97"/>
    </location>
</feature>
<dbReference type="InterPro" id="IPR021600">
    <property type="entry name" value="TFIIE_asu_C"/>
</dbReference>
<evidence type="ECO:0000256" key="13">
    <source>
        <dbReference type="ARBA" id="ARBA00073913"/>
    </source>
</evidence>
<comment type="function">
    <text evidence="11">Recruits TFIIH to the initiation complex and stimulates the RNA polymerase II C-terminal domain kinase and DNA-dependent ATPase activities of TFIIH. Both TFIIH and TFIIE are required for promoter clearance by RNA polymerase.</text>
</comment>
<dbReference type="STRING" id="1965070.A0A3S3SMM7"/>
<evidence type="ECO:0000256" key="12">
    <source>
        <dbReference type="ARBA" id="ARBA00065242"/>
    </source>
</evidence>
<dbReference type="PANTHER" id="PTHR13097">
    <property type="entry name" value="TRANSCRIPTION INITIATION FACTOR IIE, ALPHA SUBUNIT"/>
    <property type="match status" value="1"/>
</dbReference>
<evidence type="ECO:0000256" key="5">
    <source>
        <dbReference type="ARBA" id="ARBA00022771"/>
    </source>
</evidence>
<comment type="similarity">
    <text evidence="2">Belongs to the TFIIE alpha subunit family.</text>
</comment>
<dbReference type="GO" id="GO:0005673">
    <property type="term" value="C:transcription factor TFIIE complex"/>
    <property type="evidence" value="ECO:0007669"/>
    <property type="project" value="TreeGrafter"/>
</dbReference>
<accession>A0A3S3SMM7</accession>
<evidence type="ECO:0000256" key="11">
    <source>
        <dbReference type="ARBA" id="ARBA00025581"/>
    </source>
</evidence>
<dbReference type="EMBL" id="NCKU01000266">
    <property type="protein sequence ID" value="RWS16228.1"/>
    <property type="molecule type" value="Genomic_DNA"/>
</dbReference>
<evidence type="ECO:0000259" key="16">
    <source>
        <dbReference type="PROSITE" id="PS51344"/>
    </source>
</evidence>
<dbReference type="AlphaFoldDB" id="A0A3S3SMM7"/>
<feature type="region of interest" description="Disordered" evidence="15">
    <location>
        <begin position="262"/>
        <end position="284"/>
    </location>
</feature>
<evidence type="ECO:0000313" key="17">
    <source>
        <dbReference type="EMBL" id="RWS16228.1"/>
    </source>
</evidence>
<dbReference type="PROSITE" id="PS51344">
    <property type="entry name" value="HTH_TFE_IIE"/>
    <property type="match status" value="1"/>
</dbReference>
<reference evidence="18" key="2">
    <citation type="submission" date="2018-11" db="EMBL/GenBank/DDBJ databases">
        <title>Trombidioid mite genomics.</title>
        <authorList>
            <person name="Dong X."/>
        </authorList>
    </citation>
    <scope>NUCLEOTIDE SEQUENCE</scope>
    <source>
        <strain evidence="18">UoL-WK</strain>
    </source>
</reference>
<evidence type="ECO:0000313" key="19">
    <source>
        <dbReference type="Proteomes" id="UP000285301"/>
    </source>
</evidence>
<comment type="subcellular location">
    <subcellularLocation>
        <location evidence="1">Nucleus</location>
    </subcellularLocation>
</comment>
<dbReference type="InterPro" id="IPR024550">
    <property type="entry name" value="TFIIEa/SarR/Rpc3_HTH_dom"/>
</dbReference>
<keyword evidence="7" id="KW-0007">Acetylation</keyword>
<dbReference type="Pfam" id="PF11521">
    <property type="entry name" value="TFIIE-A_C"/>
    <property type="match status" value="1"/>
</dbReference>
<keyword evidence="3" id="KW-0597">Phosphoprotein</keyword>
<dbReference type="InterPro" id="IPR017919">
    <property type="entry name" value="TFIIE/TFIIEa_HTH"/>
</dbReference>
<evidence type="ECO:0000256" key="15">
    <source>
        <dbReference type="SAM" id="MobiDB-lite"/>
    </source>
</evidence>
<keyword evidence="6" id="KW-0862">Zinc</keyword>
<evidence type="ECO:0000256" key="9">
    <source>
        <dbReference type="ARBA" id="ARBA00023163"/>
    </source>
</evidence>
<dbReference type="SUPFAM" id="SSF57783">
    <property type="entry name" value="Zinc beta-ribbon"/>
    <property type="match status" value="1"/>
</dbReference>